<protein>
    <submittedName>
        <fullName evidence="1">Lecithin:cholesterol acyltransferase</fullName>
    </submittedName>
</protein>
<evidence type="ECO:0000313" key="2">
    <source>
        <dbReference type="Proteomes" id="UP000245959"/>
    </source>
</evidence>
<dbReference type="Pfam" id="PF02450">
    <property type="entry name" value="LCAT"/>
    <property type="match status" value="1"/>
</dbReference>
<dbReference type="PROSITE" id="PS51257">
    <property type="entry name" value="PROKAR_LIPOPROTEIN"/>
    <property type="match status" value="1"/>
</dbReference>
<dbReference type="GO" id="GO:0008374">
    <property type="term" value="F:O-acyltransferase activity"/>
    <property type="evidence" value="ECO:0007669"/>
    <property type="project" value="InterPro"/>
</dbReference>
<comment type="caution">
    <text evidence="1">The sequence shown here is derived from an EMBL/GenBank/DDBJ whole genome shotgun (WGS) entry which is preliminary data.</text>
</comment>
<gene>
    <name evidence="1" type="ORF">C8D82_1224</name>
</gene>
<dbReference type="InterPro" id="IPR003386">
    <property type="entry name" value="LACT/PDAT_acylTrfase"/>
</dbReference>
<dbReference type="PANTHER" id="PTHR11440">
    <property type="entry name" value="LECITHIN-CHOLESTEROL ACYLTRANSFERASE-RELATED"/>
    <property type="match status" value="1"/>
</dbReference>
<dbReference type="Proteomes" id="UP000245959">
    <property type="component" value="Unassembled WGS sequence"/>
</dbReference>
<dbReference type="OrthoDB" id="229515at2"/>
<reference evidence="1 2" key="1">
    <citation type="submission" date="2018-04" db="EMBL/GenBank/DDBJ databases">
        <title>Genomic Encyclopedia of Type Strains, Phase IV (KMG-IV): sequencing the most valuable type-strain genomes for metagenomic binning, comparative biology and taxonomic classification.</title>
        <authorList>
            <person name="Goeker M."/>
        </authorList>
    </citation>
    <scope>NUCLEOTIDE SEQUENCE [LARGE SCALE GENOMIC DNA]</scope>
    <source>
        <strain evidence="1 2">DSM 14823</strain>
    </source>
</reference>
<dbReference type="GeneID" id="78296042"/>
<name>A0A2U1ARU1_9BACT</name>
<dbReference type="AlphaFoldDB" id="A0A2U1ARU1"/>
<proteinExistence type="predicted"/>
<dbReference type="RefSeq" id="WP_116884752.1">
    <property type="nucleotide sequence ID" value="NZ_CABMMC010000010.1"/>
</dbReference>
<dbReference type="Gene3D" id="3.40.50.1820">
    <property type="entry name" value="alpha/beta hydrolase"/>
    <property type="match status" value="1"/>
</dbReference>
<evidence type="ECO:0000313" key="1">
    <source>
        <dbReference type="EMBL" id="PVY39130.1"/>
    </source>
</evidence>
<organism evidence="1 2">
    <name type="scientific">Victivallis vadensis</name>
    <dbReference type="NCBI Taxonomy" id="172901"/>
    <lineage>
        <taxon>Bacteria</taxon>
        <taxon>Pseudomonadati</taxon>
        <taxon>Lentisphaerota</taxon>
        <taxon>Lentisphaeria</taxon>
        <taxon>Victivallales</taxon>
        <taxon>Victivallaceae</taxon>
        <taxon>Victivallis</taxon>
    </lineage>
</organism>
<dbReference type="GO" id="GO:0006629">
    <property type="term" value="P:lipid metabolic process"/>
    <property type="evidence" value="ECO:0007669"/>
    <property type="project" value="InterPro"/>
</dbReference>
<dbReference type="SUPFAM" id="SSF53474">
    <property type="entry name" value="alpha/beta-Hydrolases"/>
    <property type="match status" value="1"/>
</dbReference>
<sequence length="491" mass="54539">MKSFTLFFSFAALAAALLFGCAPSPVGSYQSAATYDRVLFSDTAKEAFRFQGPERNPVVVIHGFLGAKLGNAKSCEMVWGKFSARPPAAAELQQLAHPMILGRPLREIPTALVPLSILDEADVEVGMFNFTFPGYRTAIDQLVKAGYVDANKPLPKDRKYADLFSFAYDWRRDLPETAERLHRFLLKKREELQKIYEREYGLKDYDVQFDIVAHSMGGLVARYYLMYGDRDLPEDPAKVPVPDWSGAKLVDKVIVAGTPNDGYLDTLTEMVEGLKMVAGAPVYPSGIISTFPSYYQMLPGAGGGEAVVKGDDSGKTLDLFDYGVWVMFRWGLANPAADAQLKLLLPGFYTAAERRVVALDHLKKCLARARQFRAALAVPSRPPDDVMLFLFAGDAVETAYRVEVDPRSGKLTPAGFSAGDGKVLATSARFDRTRRGAGLPFSQSPIYWQGVDHVAAAHMGLFSSNDFWRNVRYYLLQFPTVAQRERYQLNR</sequence>
<dbReference type="EMBL" id="QEKH01000022">
    <property type="protein sequence ID" value="PVY39130.1"/>
    <property type="molecule type" value="Genomic_DNA"/>
</dbReference>
<keyword evidence="1" id="KW-0012">Acyltransferase</keyword>
<keyword evidence="1" id="KW-0808">Transferase</keyword>
<dbReference type="InterPro" id="IPR029058">
    <property type="entry name" value="AB_hydrolase_fold"/>
</dbReference>
<keyword evidence="2" id="KW-1185">Reference proteome</keyword>
<accession>A0A2U1ARU1</accession>